<dbReference type="Pfam" id="PF02517">
    <property type="entry name" value="Rce1-like"/>
    <property type="match status" value="1"/>
</dbReference>
<reference evidence="3 4" key="1">
    <citation type="submission" date="2024-04" db="EMBL/GenBank/DDBJ databases">
        <title>Novel species of the genus Ideonella isolated from streams.</title>
        <authorList>
            <person name="Lu H."/>
        </authorList>
    </citation>
    <scope>NUCLEOTIDE SEQUENCE [LARGE SCALE GENOMIC DNA]</scope>
    <source>
        <strain evidence="3 4">DXS22W</strain>
    </source>
</reference>
<dbReference type="GO" id="GO:0008233">
    <property type="term" value="F:peptidase activity"/>
    <property type="evidence" value="ECO:0007669"/>
    <property type="project" value="UniProtKB-KW"/>
</dbReference>
<sequence length="225" mass="24956">MPQLSRAAVRRVAPFVAFMLLLALRGMVPADGHWGVDGRWLYALNLLVVGGLLLAWRREYGELARQTLPTWREAALSVGVGVAVFVAWIHLDAPWMQIGQPTAAFVPLTHAGALDWPLIVVRWLGAALLVPVMEELFWRSFLMRWLQQPVFEGLDPRATGARAVLLSTFVFMLAHPLWLAAIVAGLAYALLYRATGRLWTAVIAHAVTNGALGIWVVASGQWQFW</sequence>
<dbReference type="GO" id="GO:0006508">
    <property type="term" value="P:proteolysis"/>
    <property type="evidence" value="ECO:0007669"/>
    <property type="project" value="UniProtKB-KW"/>
</dbReference>
<evidence type="ECO:0000313" key="3">
    <source>
        <dbReference type="EMBL" id="MEK8051927.1"/>
    </source>
</evidence>
<dbReference type="EMBL" id="JBBUTH010000008">
    <property type="protein sequence ID" value="MEK8051927.1"/>
    <property type="molecule type" value="Genomic_DNA"/>
</dbReference>
<name>A0ABU9CJA4_9BURK</name>
<dbReference type="InterPro" id="IPR003675">
    <property type="entry name" value="Rce1/LyrA-like_dom"/>
</dbReference>
<accession>A0ABU9CJA4</accession>
<protein>
    <submittedName>
        <fullName evidence="3">CAAX prenyl protease-related protein</fullName>
    </submittedName>
</protein>
<feature type="transmembrane region" description="Helical" evidence="1">
    <location>
        <begin position="76"/>
        <end position="96"/>
    </location>
</feature>
<keyword evidence="1" id="KW-1133">Transmembrane helix</keyword>
<keyword evidence="3" id="KW-0645">Protease</keyword>
<feature type="domain" description="CAAX prenyl protease 2/Lysostaphin resistance protein A-like" evidence="2">
    <location>
        <begin position="118"/>
        <end position="210"/>
    </location>
</feature>
<organism evidence="3 4">
    <name type="scientific">Pseudaquabacterium inlustre</name>
    <dbReference type="NCBI Taxonomy" id="2984192"/>
    <lineage>
        <taxon>Bacteria</taxon>
        <taxon>Pseudomonadati</taxon>
        <taxon>Pseudomonadota</taxon>
        <taxon>Betaproteobacteria</taxon>
        <taxon>Burkholderiales</taxon>
        <taxon>Sphaerotilaceae</taxon>
        <taxon>Pseudaquabacterium</taxon>
    </lineage>
</organism>
<keyword evidence="1" id="KW-0812">Transmembrane</keyword>
<comment type="caution">
    <text evidence="3">The sequence shown here is derived from an EMBL/GenBank/DDBJ whole genome shotgun (WGS) entry which is preliminary data.</text>
</comment>
<feature type="transmembrane region" description="Helical" evidence="1">
    <location>
        <begin position="198"/>
        <end position="218"/>
    </location>
</feature>
<keyword evidence="3" id="KW-0378">Hydrolase</keyword>
<feature type="transmembrane region" description="Helical" evidence="1">
    <location>
        <begin position="40"/>
        <end position="56"/>
    </location>
</feature>
<keyword evidence="1" id="KW-0472">Membrane</keyword>
<feature type="transmembrane region" description="Helical" evidence="1">
    <location>
        <begin position="12"/>
        <end position="28"/>
    </location>
</feature>
<keyword evidence="4" id="KW-1185">Reference proteome</keyword>
<feature type="transmembrane region" description="Helical" evidence="1">
    <location>
        <begin position="164"/>
        <end position="192"/>
    </location>
</feature>
<dbReference type="Proteomes" id="UP001365405">
    <property type="component" value="Unassembled WGS sequence"/>
</dbReference>
<dbReference type="RefSeq" id="WP_341411622.1">
    <property type="nucleotide sequence ID" value="NZ_JBBUTH010000008.1"/>
</dbReference>
<dbReference type="NCBIfam" id="TIGR03008">
    <property type="entry name" value="pepcterm_CAAX"/>
    <property type="match status" value="1"/>
</dbReference>
<evidence type="ECO:0000259" key="2">
    <source>
        <dbReference type="Pfam" id="PF02517"/>
    </source>
</evidence>
<evidence type="ECO:0000313" key="4">
    <source>
        <dbReference type="Proteomes" id="UP001365405"/>
    </source>
</evidence>
<dbReference type="InterPro" id="IPR014346">
    <property type="entry name" value="Prenyl_protease-related"/>
</dbReference>
<gene>
    <name evidence="3" type="ORF">AACH10_16870</name>
</gene>
<evidence type="ECO:0000256" key="1">
    <source>
        <dbReference type="SAM" id="Phobius"/>
    </source>
</evidence>
<proteinExistence type="predicted"/>